<dbReference type="PANTHER" id="PTHR35008">
    <property type="entry name" value="BLL4482 PROTEIN-RELATED"/>
    <property type="match status" value="1"/>
</dbReference>
<evidence type="ECO:0000313" key="11">
    <source>
        <dbReference type="EMBL" id="GGB62252.1"/>
    </source>
</evidence>
<dbReference type="InterPro" id="IPR036909">
    <property type="entry name" value="Cyt_c-like_dom_sf"/>
</dbReference>
<dbReference type="Pfam" id="PF00034">
    <property type="entry name" value="Cytochrom_C"/>
    <property type="match status" value="1"/>
</dbReference>
<dbReference type="InterPro" id="IPR051459">
    <property type="entry name" value="Cytochrome_c-type_DH"/>
</dbReference>
<evidence type="ECO:0000256" key="9">
    <source>
        <dbReference type="PROSITE-ProRule" id="PRU00433"/>
    </source>
</evidence>
<accession>A0ABQ1J7Y0</accession>
<dbReference type="Proteomes" id="UP000614261">
    <property type="component" value="Unassembled WGS sequence"/>
</dbReference>
<keyword evidence="8" id="KW-0472">Membrane</keyword>
<evidence type="ECO:0000259" key="10">
    <source>
        <dbReference type="PROSITE" id="PS51007"/>
    </source>
</evidence>
<keyword evidence="6" id="KW-0677">Repeat</keyword>
<comment type="subcellular location">
    <subcellularLocation>
        <location evidence="1">Cell membrane</location>
    </subcellularLocation>
</comment>
<sequence>MPVEGPLRRRWPRILALIAVAVLTVLAIFALWAREPVIAAIGRPDPASFDPRQVALGASLARIGNCASCHSVPGGRVYAGGTPIQTPFGTIHGSNITPDPETGIGQWSYEAFARSMREGLGRDGSHLYPAFPYDRLRHTSNADLRALYAFLMTRDAVRAEPPANSLIPPLGWRPVLAGWKLLALPRTAPQGPQPQLGALWERGRYLGEGLAHCASCHSPRGLLQQELRERAYEGGWSDGWYAPPLDATSPAVREWTAERLDAYLRTGLSTAHAAAAGPMGPVAHNLARAPEDDVRALATYYAWTMRDARAARSEPVLPDRGTVAARAHPSGAALFRGACAACHEPGAPMMVAGRPDLRLGSPLHDDNPRNAVQVILQGLEPPVEPHGPYMPAYADTLTDKQIAEVTAYMRARWGSGPDWGNLVEAVADARAENGE</sequence>
<feature type="domain" description="Cytochrome c" evidence="10">
    <location>
        <begin position="198"/>
        <end position="305"/>
    </location>
</feature>
<dbReference type="InterPro" id="IPR014353">
    <property type="entry name" value="Membr-bd_ADH_cyt_c"/>
</dbReference>
<evidence type="ECO:0000256" key="4">
    <source>
        <dbReference type="ARBA" id="ARBA00022723"/>
    </source>
</evidence>
<evidence type="ECO:0000256" key="3">
    <source>
        <dbReference type="ARBA" id="ARBA00022617"/>
    </source>
</evidence>
<keyword evidence="12" id="KW-1185">Reference proteome</keyword>
<feature type="domain" description="Cytochrome c" evidence="10">
    <location>
        <begin position="52"/>
        <end position="155"/>
    </location>
</feature>
<evidence type="ECO:0000313" key="12">
    <source>
        <dbReference type="Proteomes" id="UP000614261"/>
    </source>
</evidence>
<dbReference type="PANTHER" id="PTHR35008:SF8">
    <property type="entry name" value="ALCOHOL DEHYDROGENASE CYTOCHROME C SUBUNIT"/>
    <property type="match status" value="1"/>
</dbReference>
<evidence type="ECO:0000256" key="6">
    <source>
        <dbReference type="ARBA" id="ARBA00022737"/>
    </source>
</evidence>
<dbReference type="EMBL" id="BMGD01000003">
    <property type="protein sequence ID" value="GGB62252.1"/>
    <property type="molecule type" value="Genomic_DNA"/>
</dbReference>
<protein>
    <recommendedName>
        <fullName evidence="10">Cytochrome c domain-containing protein</fullName>
    </recommendedName>
</protein>
<dbReference type="InterPro" id="IPR009056">
    <property type="entry name" value="Cyt_c-like_dom"/>
</dbReference>
<dbReference type="Pfam" id="PF13442">
    <property type="entry name" value="Cytochrome_CBB3"/>
    <property type="match status" value="1"/>
</dbReference>
<dbReference type="Gene3D" id="1.10.760.10">
    <property type="entry name" value="Cytochrome c-like domain"/>
    <property type="match status" value="3"/>
</dbReference>
<organism evidence="11 12">
    <name type="scientific">Blastomonas aquatica</name>
    <dbReference type="NCBI Taxonomy" id="1510276"/>
    <lineage>
        <taxon>Bacteria</taxon>
        <taxon>Pseudomonadati</taxon>
        <taxon>Pseudomonadota</taxon>
        <taxon>Alphaproteobacteria</taxon>
        <taxon>Sphingomonadales</taxon>
        <taxon>Sphingomonadaceae</taxon>
        <taxon>Blastomonas</taxon>
    </lineage>
</organism>
<evidence type="ECO:0000256" key="5">
    <source>
        <dbReference type="ARBA" id="ARBA00022729"/>
    </source>
</evidence>
<proteinExistence type="predicted"/>
<keyword evidence="4 9" id="KW-0479">Metal-binding</keyword>
<evidence type="ECO:0000256" key="1">
    <source>
        <dbReference type="ARBA" id="ARBA00004236"/>
    </source>
</evidence>
<reference evidence="12" key="1">
    <citation type="journal article" date="2019" name="Int. J. Syst. Evol. Microbiol.">
        <title>The Global Catalogue of Microorganisms (GCM) 10K type strain sequencing project: providing services to taxonomists for standard genome sequencing and annotation.</title>
        <authorList>
            <consortium name="The Broad Institute Genomics Platform"/>
            <consortium name="The Broad Institute Genome Sequencing Center for Infectious Disease"/>
            <person name="Wu L."/>
            <person name="Ma J."/>
        </authorList>
    </citation>
    <scope>NUCLEOTIDE SEQUENCE [LARGE SCALE GENOMIC DNA]</scope>
    <source>
        <strain evidence="12">CGMCC 1.12851</strain>
    </source>
</reference>
<evidence type="ECO:0000256" key="8">
    <source>
        <dbReference type="ARBA" id="ARBA00023136"/>
    </source>
</evidence>
<name>A0ABQ1J7Y0_9SPHN</name>
<dbReference type="SUPFAM" id="SSF46626">
    <property type="entry name" value="Cytochrome c"/>
    <property type="match status" value="3"/>
</dbReference>
<dbReference type="PIRSF" id="PIRSF000018">
    <property type="entry name" value="Mb_ADH_cyt_c"/>
    <property type="match status" value="1"/>
</dbReference>
<keyword evidence="5" id="KW-0732">Signal</keyword>
<gene>
    <name evidence="11" type="ORF">GCM10010833_16520</name>
</gene>
<keyword evidence="3 9" id="KW-0349">Heme</keyword>
<feature type="domain" description="Cytochrome c" evidence="10">
    <location>
        <begin position="326"/>
        <end position="413"/>
    </location>
</feature>
<comment type="caution">
    <text evidence="11">The sequence shown here is derived from an EMBL/GenBank/DDBJ whole genome shotgun (WGS) entry which is preliminary data.</text>
</comment>
<evidence type="ECO:0000256" key="7">
    <source>
        <dbReference type="ARBA" id="ARBA00023004"/>
    </source>
</evidence>
<dbReference type="PROSITE" id="PS51007">
    <property type="entry name" value="CYTC"/>
    <property type="match status" value="3"/>
</dbReference>
<keyword evidence="2" id="KW-1003">Cell membrane</keyword>
<evidence type="ECO:0000256" key="2">
    <source>
        <dbReference type="ARBA" id="ARBA00022475"/>
    </source>
</evidence>
<keyword evidence="7 9" id="KW-0408">Iron</keyword>